<dbReference type="SMART" id="SM00355">
    <property type="entry name" value="ZnF_C2H2"/>
    <property type="match status" value="3"/>
</dbReference>
<evidence type="ECO:0000256" key="2">
    <source>
        <dbReference type="ARBA" id="ARBA00022723"/>
    </source>
</evidence>
<accession>A0A9P8VFW1</accession>
<dbReference type="GO" id="GO:0000978">
    <property type="term" value="F:RNA polymerase II cis-regulatory region sequence-specific DNA binding"/>
    <property type="evidence" value="ECO:0007669"/>
    <property type="project" value="TreeGrafter"/>
</dbReference>
<feature type="coiled-coil region" evidence="8">
    <location>
        <begin position="614"/>
        <end position="648"/>
    </location>
</feature>
<evidence type="ECO:0000256" key="6">
    <source>
        <dbReference type="ARBA" id="ARBA00023242"/>
    </source>
</evidence>
<dbReference type="FunFam" id="3.30.160.60:FF:000145">
    <property type="entry name" value="Zinc finger protein 574"/>
    <property type="match status" value="1"/>
</dbReference>
<dbReference type="Proteomes" id="UP000770015">
    <property type="component" value="Unassembled WGS sequence"/>
</dbReference>
<sequence length="675" mass="70807">MASEKGSIATEDAILTATLAPPGLPSHPTASDVFAYDPSRTKSLKRTRSVTPTSPTSPSSIAADRPSGPLGSPTKAARYALAINRSSIPLTGAAAREDLERLRREEEQRHKRDSISSPPPGLSDNPNQRVLTALAGHATSAMSRPSDAPQQAPTASMDAVAIPAVNSGSGSSANNNHTSHNDTAETSPQSATSAASMAGALVTASPTPMDVDPSLNDQVTPPPPAPPAVVAQEHHDDTKTAVSGSLSYPGSLLAAGAGGGSGMQAPPTPHRNLSFPMHSPGHDSTGPSSGKKHKCPYCETEFTRHHNLKSHLLTHSQEKPFVCSQCDSKFRRLHDLKRHSKLHTGEKNHTCPKCNRKFARGDALARHSKGPGGCAGRRSSMGAFADDMDDSMHDGDDSMTGVVYPNDDSIADDERRQLSQPPGKSSHGGAPFNAAMYLPQARTHPPAGSLERPSGGLYPPPLAQDRNHQANSNNVSGTAAPAVYAPGAGMTESPKPLSPSAAHDGANHNRQRSPSLTQQYQQQHFGRRLSGRQSPPAYGAAAQAGAPSAHGRNSSGSHVAASDSANNVFSLDPAVWTYITSLEDHIKQLAETVAGIQKSDSAKQAQISLLTTDVTALKRQLQTHEGEVTELQRQIQAQQADVVTKQAQIDELGGLVTELRGQLSSRAGDAPEPAP</sequence>
<protein>
    <submittedName>
        <fullName evidence="11">Chorion transcription factor Cf2</fullName>
    </submittedName>
</protein>
<feature type="compositionally biased region" description="Polar residues" evidence="9">
    <location>
        <begin position="551"/>
        <end position="561"/>
    </location>
</feature>
<evidence type="ECO:0000313" key="11">
    <source>
        <dbReference type="EMBL" id="KAH6691757.1"/>
    </source>
</evidence>
<reference evidence="11" key="1">
    <citation type="journal article" date="2021" name="Nat. Commun.">
        <title>Genetic determinants of endophytism in the Arabidopsis root mycobiome.</title>
        <authorList>
            <person name="Mesny F."/>
            <person name="Miyauchi S."/>
            <person name="Thiergart T."/>
            <person name="Pickel B."/>
            <person name="Atanasova L."/>
            <person name="Karlsson M."/>
            <person name="Huettel B."/>
            <person name="Barry K.W."/>
            <person name="Haridas S."/>
            <person name="Chen C."/>
            <person name="Bauer D."/>
            <person name="Andreopoulos W."/>
            <person name="Pangilinan J."/>
            <person name="LaButti K."/>
            <person name="Riley R."/>
            <person name="Lipzen A."/>
            <person name="Clum A."/>
            <person name="Drula E."/>
            <person name="Henrissat B."/>
            <person name="Kohler A."/>
            <person name="Grigoriev I.V."/>
            <person name="Martin F.M."/>
            <person name="Hacquard S."/>
        </authorList>
    </citation>
    <scope>NUCLEOTIDE SEQUENCE</scope>
    <source>
        <strain evidence="11">MPI-SDFR-AT-0117</strain>
    </source>
</reference>
<dbReference type="InterPro" id="IPR013087">
    <property type="entry name" value="Znf_C2H2_type"/>
</dbReference>
<feature type="compositionally biased region" description="Low complexity" evidence="9">
    <location>
        <begin position="166"/>
        <end position="178"/>
    </location>
</feature>
<keyword evidence="2" id="KW-0479">Metal-binding</keyword>
<dbReference type="PROSITE" id="PS50157">
    <property type="entry name" value="ZINC_FINGER_C2H2_2"/>
    <property type="match status" value="3"/>
</dbReference>
<feature type="compositionally biased region" description="Polar residues" evidence="9">
    <location>
        <begin position="185"/>
        <end position="195"/>
    </location>
</feature>
<keyword evidence="8" id="KW-0175">Coiled coil</keyword>
<dbReference type="SUPFAM" id="SSF57667">
    <property type="entry name" value="beta-beta-alpha zinc fingers"/>
    <property type="match status" value="2"/>
</dbReference>
<dbReference type="PANTHER" id="PTHR23235">
    <property type="entry name" value="KRUEPPEL-LIKE TRANSCRIPTION FACTOR"/>
    <property type="match status" value="1"/>
</dbReference>
<feature type="region of interest" description="Disordered" evidence="9">
    <location>
        <begin position="19"/>
        <end position="292"/>
    </location>
</feature>
<dbReference type="PROSITE" id="PS00028">
    <property type="entry name" value="ZINC_FINGER_C2H2_1"/>
    <property type="match status" value="2"/>
</dbReference>
<organism evidence="11 12">
    <name type="scientific">Plectosphaerella plurivora</name>
    <dbReference type="NCBI Taxonomy" id="936078"/>
    <lineage>
        <taxon>Eukaryota</taxon>
        <taxon>Fungi</taxon>
        <taxon>Dikarya</taxon>
        <taxon>Ascomycota</taxon>
        <taxon>Pezizomycotina</taxon>
        <taxon>Sordariomycetes</taxon>
        <taxon>Hypocreomycetidae</taxon>
        <taxon>Glomerellales</taxon>
        <taxon>Plectosphaerellaceae</taxon>
        <taxon>Plectosphaerella</taxon>
    </lineage>
</organism>
<feature type="domain" description="C2H2-type" evidence="10">
    <location>
        <begin position="321"/>
        <end position="348"/>
    </location>
</feature>
<keyword evidence="5" id="KW-0862">Zinc</keyword>
<dbReference type="Pfam" id="PF00096">
    <property type="entry name" value="zf-C2H2"/>
    <property type="match status" value="1"/>
</dbReference>
<dbReference type="EMBL" id="JAGSXJ010000005">
    <property type="protein sequence ID" value="KAH6691757.1"/>
    <property type="molecule type" value="Genomic_DNA"/>
</dbReference>
<comment type="caution">
    <text evidence="11">The sequence shown here is derived from an EMBL/GenBank/DDBJ whole genome shotgun (WGS) entry which is preliminary data.</text>
</comment>
<feature type="region of interest" description="Disordered" evidence="9">
    <location>
        <begin position="442"/>
        <end position="561"/>
    </location>
</feature>
<dbReference type="InterPro" id="IPR036236">
    <property type="entry name" value="Znf_C2H2_sf"/>
</dbReference>
<keyword evidence="6" id="KW-0539">Nucleus</keyword>
<feature type="compositionally biased region" description="Basic and acidic residues" evidence="9">
    <location>
        <begin position="95"/>
        <end position="114"/>
    </location>
</feature>
<evidence type="ECO:0000313" key="12">
    <source>
        <dbReference type="Proteomes" id="UP000770015"/>
    </source>
</evidence>
<gene>
    <name evidence="11" type="ORF">F5X68DRAFT_259741</name>
</gene>
<feature type="compositionally biased region" description="Low complexity" evidence="9">
    <location>
        <begin position="243"/>
        <end position="255"/>
    </location>
</feature>
<feature type="region of interest" description="Disordered" evidence="9">
    <location>
        <begin position="413"/>
        <end position="432"/>
    </location>
</feature>
<evidence type="ECO:0000256" key="9">
    <source>
        <dbReference type="SAM" id="MobiDB-lite"/>
    </source>
</evidence>
<evidence type="ECO:0000256" key="7">
    <source>
        <dbReference type="PROSITE-ProRule" id="PRU00042"/>
    </source>
</evidence>
<name>A0A9P8VFW1_9PEZI</name>
<feature type="compositionally biased region" description="Polar residues" evidence="9">
    <location>
        <begin position="140"/>
        <end position="154"/>
    </location>
</feature>
<feature type="compositionally biased region" description="Low complexity" evidence="9">
    <location>
        <begin position="51"/>
        <end position="60"/>
    </location>
</feature>
<feature type="domain" description="C2H2-type" evidence="10">
    <location>
        <begin position="293"/>
        <end position="320"/>
    </location>
</feature>
<comment type="subcellular location">
    <subcellularLocation>
        <location evidence="1">Nucleus</location>
    </subcellularLocation>
</comment>
<evidence type="ECO:0000256" key="4">
    <source>
        <dbReference type="ARBA" id="ARBA00022771"/>
    </source>
</evidence>
<proteinExistence type="predicted"/>
<feature type="domain" description="C2H2-type" evidence="10">
    <location>
        <begin position="349"/>
        <end position="379"/>
    </location>
</feature>
<dbReference type="GO" id="GO:0008270">
    <property type="term" value="F:zinc ion binding"/>
    <property type="evidence" value="ECO:0007669"/>
    <property type="project" value="UniProtKB-KW"/>
</dbReference>
<evidence type="ECO:0000256" key="3">
    <source>
        <dbReference type="ARBA" id="ARBA00022737"/>
    </source>
</evidence>
<keyword evidence="12" id="KW-1185">Reference proteome</keyword>
<keyword evidence="3" id="KW-0677">Repeat</keyword>
<dbReference type="GO" id="GO:0005634">
    <property type="term" value="C:nucleus"/>
    <property type="evidence" value="ECO:0007669"/>
    <property type="project" value="UniProtKB-SubCell"/>
</dbReference>
<evidence type="ECO:0000259" key="10">
    <source>
        <dbReference type="PROSITE" id="PS50157"/>
    </source>
</evidence>
<evidence type="ECO:0000256" key="5">
    <source>
        <dbReference type="ARBA" id="ARBA00022833"/>
    </source>
</evidence>
<dbReference type="GO" id="GO:0000981">
    <property type="term" value="F:DNA-binding transcription factor activity, RNA polymerase II-specific"/>
    <property type="evidence" value="ECO:0007669"/>
    <property type="project" value="TreeGrafter"/>
</dbReference>
<feature type="compositionally biased region" description="Polar residues" evidence="9">
    <location>
        <begin position="512"/>
        <end position="524"/>
    </location>
</feature>
<evidence type="ECO:0000256" key="1">
    <source>
        <dbReference type="ARBA" id="ARBA00004123"/>
    </source>
</evidence>
<dbReference type="AlphaFoldDB" id="A0A9P8VFW1"/>
<evidence type="ECO:0000256" key="8">
    <source>
        <dbReference type="SAM" id="Coils"/>
    </source>
</evidence>
<dbReference type="Gene3D" id="1.20.5.340">
    <property type="match status" value="1"/>
</dbReference>
<feature type="region of interest" description="Disordered" evidence="9">
    <location>
        <begin position="385"/>
        <end position="408"/>
    </location>
</feature>
<feature type="compositionally biased region" description="Low complexity" evidence="9">
    <location>
        <begin position="533"/>
        <end position="549"/>
    </location>
</feature>
<dbReference type="PANTHER" id="PTHR23235:SF120">
    <property type="entry name" value="KRUPPEL-LIKE FACTOR 15"/>
    <property type="match status" value="1"/>
</dbReference>
<dbReference type="Gene3D" id="3.30.160.60">
    <property type="entry name" value="Classic Zinc Finger"/>
    <property type="match status" value="3"/>
</dbReference>
<dbReference type="OrthoDB" id="8117402at2759"/>
<keyword evidence="4 7" id="KW-0863">Zinc-finger</keyword>